<evidence type="ECO:0000256" key="1">
    <source>
        <dbReference type="ARBA" id="ARBA00023054"/>
    </source>
</evidence>
<sequence length="317" mass="34785">MTTLEVALGAATVVLALSVLVLAVRDGGGGGGPAQLDEAQLQSSVGNAIAGLGLDGTAAQIETHAREMKQFHSDVEQMLRTPQHRGSFGEQQLETILADQLPPDMFGTQEAVVGNRRPDAHVETADGLVAIDAKFPLEAYERAVDADDPEVRAHHEQEFARRVDDQLDKIATAYVRPDEGTAEFAFAFIPSESVYYHLVTEEYDMLREYTSRGVQVVSPLTLGQKLELVKAGVHAQRLSEEALAVQDRLQRLGQRFEDFADDWNTCVRHLSNAKDRADDADAAFERLHSEFDRIDSLSLDGEGEATARDTLSRGRED</sequence>
<dbReference type="PANTHER" id="PTHR30563">
    <property type="entry name" value="DNA RECOMBINATION PROTEIN RMUC"/>
    <property type="match status" value="1"/>
</dbReference>
<name>A0A1I6M786_9EURY</name>
<reference evidence="4 5" key="1">
    <citation type="submission" date="2016-10" db="EMBL/GenBank/DDBJ databases">
        <authorList>
            <person name="de Groot N.N."/>
        </authorList>
    </citation>
    <scope>NUCLEOTIDE SEQUENCE [LARGE SCALE GENOMIC DNA]</scope>
    <source>
        <strain evidence="4 5">CGMCC 1.10457</strain>
    </source>
</reference>
<evidence type="ECO:0000313" key="4">
    <source>
        <dbReference type="EMBL" id="SFS11605.1"/>
    </source>
</evidence>
<dbReference type="EMBL" id="FOZK01000005">
    <property type="protein sequence ID" value="SFS11605.1"/>
    <property type="molecule type" value="Genomic_DNA"/>
</dbReference>
<gene>
    <name evidence="4" type="ORF">SAMN05216559_3904</name>
</gene>
<dbReference type="InterPro" id="IPR003798">
    <property type="entry name" value="DNA_recombination_RmuC"/>
</dbReference>
<dbReference type="Pfam" id="PF02646">
    <property type="entry name" value="RmuC"/>
    <property type="match status" value="1"/>
</dbReference>
<dbReference type="Proteomes" id="UP000199062">
    <property type="component" value="Unassembled WGS sequence"/>
</dbReference>
<organism evidence="4 5">
    <name type="scientific">Halomicrobium zhouii</name>
    <dbReference type="NCBI Taxonomy" id="767519"/>
    <lineage>
        <taxon>Archaea</taxon>
        <taxon>Methanobacteriati</taxon>
        <taxon>Methanobacteriota</taxon>
        <taxon>Stenosarchaea group</taxon>
        <taxon>Halobacteria</taxon>
        <taxon>Halobacteriales</taxon>
        <taxon>Haloarculaceae</taxon>
        <taxon>Halomicrobium</taxon>
    </lineage>
</organism>
<dbReference type="AlphaFoldDB" id="A0A1I6M786"/>
<proteinExistence type="predicted"/>
<accession>A0A1I6M786</accession>
<dbReference type="PANTHER" id="PTHR30563:SF0">
    <property type="entry name" value="DNA RECOMBINATION PROTEIN RMUC"/>
    <property type="match status" value="1"/>
</dbReference>
<protein>
    <submittedName>
        <fullName evidence="4">DNA recombination protein RmuC</fullName>
    </submittedName>
</protein>
<dbReference type="RefSeq" id="WP_089818876.1">
    <property type="nucleotide sequence ID" value="NZ_FOZK01000005.1"/>
</dbReference>
<dbReference type="GO" id="GO:0006310">
    <property type="term" value="P:DNA recombination"/>
    <property type="evidence" value="ECO:0007669"/>
    <property type="project" value="UniProtKB-KW"/>
</dbReference>
<keyword evidence="5" id="KW-1185">Reference proteome</keyword>
<evidence type="ECO:0000313" key="5">
    <source>
        <dbReference type="Proteomes" id="UP000199062"/>
    </source>
</evidence>
<keyword evidence="2" id="KW-0233">DNA recombination</keyword>
<evidence type="ECO:0000256" key="3">
    <source>
        <dbReference type="SAM" id="Coils"/>
    </source>
</evidence>
<evidence type="ECO:0000256" key="2">
    <source>
        <dbReference type="ARBA" id="ARBA00023172"/>
    </source>
</evidence>
<dbReference type="OrthoDB" id="359324at2157"/>
<feature type="coiled-coil region" evidence="3">
    <location>
        <begin position="235"/>
        <end position="290"/>
    </location>
</feature>
<keyword evidence="1 3" id="KW-0175">Coiled coil</keyword>
<dbReference type="STRING" id="767519.SAMN05216559_3904"/>